<dbReference type="EMBL" id="JAJJMA010179396">
    <property type="protein sequence ID" value="MCL7037469.1"/>
    <property type="molecule type" value="Genomic_DNA"/>
</dbReference>
<dbReference type="Proteomes" id="UP001177140">
    <property type="component" value="Unassembled WGS sequence"/>
</dbReference>
<proteinExistence type="predicted"/>
<accession>A0AA41SJQ6</accession>
<comment type="caution">
    <text evidence="1">The sequence shown here is derived from an EMBL/GenBank/DDBJ whole genome shotgun (WGS) entry which is preliminary data.</text>
</comment>
<protein>
    <submittedName>
        <fullName evidence="1">Uncharacterized protein</fullName>
    </submittedName>
</protein>
<keyword evidence="2" id="KW-1185">Reference proteome</keyword>
<dbReference type="AlphaFoldDB" id="A0AA41SJQ6"/>
<feature type="non-terminal residue" evidence="1">
    <location>
        <position position="1"/>
    </location>
</feature>
<name>A0AA41SJQ6_PAPNU</name>
<sequence>NSQARNNVDQGKTIFDRVKTWSQGQGLGQVNLFFYPMTKNSNTVSLFQKKNLKQLDCVAKRVDPCFNPKFETGSELFQIFALPLFATAVGCCNPDLKQVDSVSKR</sequence>
<organism evidence="1 2">
    <name type="scientific">Papaver nudicaule</name>
    <name type="common">Iceland poppy</name>
    <dbReference type="NCBI Taxonomy" id="74823"/>
    <lineage>
        <taxon>Eukaryota</taxon>
        <taxon>Viridiplantae</taxon>
        <taxon>Streptophyta</taxon>
        <taxon>Embryophyta</taxon>
        <taxon>Tracheophyta</taxon>
        <taxon>Spermatophyta</taxon>
        <taxon>Magnoliopsida</taxon>
        <taxon>Ranunculales</taxon>
        <taxon>Papaveraceae</taxon>
        <taxon>Papaveroideae</taxon>
        <taxon>Papaver</taxon>
    </lineage>
</organism>
<evidence type="ECO:0000313" key="2">
    <source>
        <dbReference type="Proteomes" id="UP001177140"/>
    </source>
</evidence>
<evidence type="ECO:0000313" key="1">
    <source>
        <dbReference type="EMBL" id="MCL7037469.1"/>
    </source>
</evidence>
<reference evidence="1" key="1">
    <citation type="submission" date="2022-03" db="EMBL/GenBank/DDBJ databases">
        <title>A functionally conserved STORR gene fusion in Papaver species that diverged 16.8 million years ago.</title>
        <authorList>
            <person name="Catania T."/>
        </authorList>
    </citation>
    <scope>NUCLEOTIDE SEQUENCE</scope>
    <source>
        <strain evidence="1">S-191538</strain>
    </source>
</reference>
<gene>
    <name evidence="1" type="ORF">MKW94_008024</name>
</gene>